<accession>A0A3L6P0X8</accession>
<proteinExistence type="predicted"/>
<feature type="compositionally biased region" description="Basic and acidic residues" evidence="1">
    <location>
        <begin position="1"/>
        <end position="14"/>
    </location>
</feature>
<name>A0A3L6P0X8_FUSOX</name>
<feature type="compositionally biased region" description="Low complexity" evidence="1">
    <location>
        <begin position="46"/>
        <end position="59"/>
    </location>
</feature>
<gene>
    <name evidence="2" type="ORF">BFJ65_g3363</name>
</gene>
<dbReference type="AlphaFoldDB" id="A0A3L6P0X8"/>
<evidence type="ECO:0000256" key="1">
    <source>
        <dbReference type="SAM" id="MobiDB-lite"/>
    </source>
</evidence>
<comment type="caution">
    <text evidence="2">The sequence shown here is derived from an EMBL/GenBank/DDBJ whole genome shotgun (WGS) entry which is preliminary data.</text>
</comment>
<sequence length="76" mass="8391">MSDRIKPWQRKALEWGRTPLPDAPGYRPWLRKDTDHDASEADKSNKGSSSGSQTGSDVSSRVEVGGSLKSSYQKLI</sequence>
<dbReference type="Proteomes" id="UP000270866">
    <property type="component" value="Chromosome 4"/>
</dbReference>
<reference evidence="2 3" key="1">
    <citation type="journal article" date="2018" name="Sci. Rep.">
        <title>Characterisation of pathogen-specific regions and novel effector candidates in Fusarium oxysporum f. sp. cepae.</title>
        <authorList>
            <person name="Armitage A.D."/>
            <person name="Taylor A."/>
            <person name="Sobczyk M.K."/>
            <person name="Baxter L."/>
            <person name="Greenfield B.P."/>
            <person name="Bates H.J."/>
            <person name="Wilson F."/>
            <person name="Jackson A.C."/>
            <person name="Ott S."/>
            <person name="Harrison R.J."/>
            <person name="Clarkson J.P."/>
        </authorList>
    </citation>
    <scope>NUCLEOTIDE SEQUENCE [LARGE SCALE GENOMIC DNA]</scope>
    <source>
        <strain evidence="2 3">FoC_Fus2</strain>
    </source>
</reference>
<protein>
    <submittedName>
        <fullName evidence="2">Uncharacterized protein</fullName>
    </submittedName>
</protein>
<evidence type="ECO:0000313" key="2">
    <source>
        <dbReference type="EMBL" id="RKK25456.1"/>
    </source>
</evidence>
<organism evidence="2 3">
    <name type="scientific">Fusarium oxysporum f. sp. cepae</name>
    <dbReference type="NCBI Taxonomy" id="396571"/>
    <lineage>
        <taxon>Eukaryota</taxon>
        <taxon>Fungi</taxon>
        <taxon>Dikarya</taxon>
        <taxon>Ascomycota</taxon>
        <taxon>Pezizomycotina</taxon>
        <taxon>Sordariomycetes</taxon>
        <taxon>Hypocreomycetidae</taxon>
        <taxon>Hypocreales</taxon>
        <taxon>Nectriaceae</taxon>
        <taxon>Fusarium</taxon>
        <taxon>Fusarium oxysporum species complex</taxon>
    </lineage>
</organism>
<feature type="region of interest" description="Disordered" evidence="1">
    <location>
        <begin position="1"/>
        <end position="76"/>
    </location>
</feature>
<dbReference type="EMBL" id="MRCU01000002">
    <property type="protein sequence ID" value="RKK25456.1"/>
    <property type="molecule type" value="Genomic_DNA"/>
</dbReference>
<feature type="compositionally biased region" description="Basic and acidic residues" evidence="1">
    <location>
        <begin position="30"/>
        <end position="45"/>
    </location>
</feature>
<evidence type="ECO:0000313" key="3">
    <source>
        <dbReference type="Proteomes" id="UP000270866"/>
    </source>
</evidence>